<evidence type="ECO:0000259" key="6">
    <source>
        <dbReference type="PROSITE" id="PS51352"/>
    </source>
</evidence>
<evidence type="ECO:0000256" key="3">
    <source>
        <dbReference type="ARBA" id="ARBA00023157"/>
    </source>
</evidence>
<dbReference type="InterPro" id="IPR036249">
    <property type="entry name" value="Thioredoxin-like_sf"/>
</dbReference>
<dbReference type="RefSeq" id="WP_320183059.1">
    <property type="nucleotide sequence ID" value="NZ_CP138332.1"/>
</dbReference>
<accession>A0ABW6BH36</accession>
<dbReference type="CDD" id="cd02966">
    <property type="entry name" value="TlpA_like_family"/>
    <property type="match status" value="1"/>
</dbReference>
<evidence type="ECO:0000256" key="5">
    <source>
        <dbReference type="SAM" id="SignalP"/>
    </source>
</evidence>
<dbReference type="PANTHER" id="PTHR42852">
    <property type="entry name" value="THIOL:DISULFIDE INTERCHANGE PROTEIN DSBE"/>
    <property type="match status" value="1"/>
</dbReference>
<reference evidence="8" key="1">
    <citation type="journal article" date="2019" name="Int. J. Syst. Evol. Microbiol.">
        <title>The Global Catalogue of Microorganisms (GCM) 10K type strain sequencing project: providing services to taxonomists for standard genome sequencing and annotation.</title>
        <authorList>
            <consortium name="The Broad Institute Genomics Platform"/>
            <consortium name="The Broad Institute Genome Sequencing Center for Infectious Disease"/>
            <person name="Wu L."/>
            <person name="Ma J."/>
        </authorList>
    </citation>
    <scope>NUCLEOTIDE SEQUENCE [LARGE SCALE GENOMIC DNA]</scope>
    <source>
        <strain evidence="8">KCTC 22814</strain>
    </source>
</reference>
<name>A0ABW6BH36_9SPHI</name>
<protein>
    <submittedName>
        <fullName evidence="7">TlpA family protein disulfide reductase</fullName>
    </submittedName>
</protein>
<evidence type="ECO:0000256" key="1">
    <source>
        <dbReference type="ARBA" id="ARBA00004196"/>
    </source>
</evidence>
<proteinExistence type="predicted"/>
<dbReference type="InterPro" id="IPR012336">
    <property type="entry name" value="Thioredoxin-like_fold"/>
</dbReference>
<keyword evidence="5" id="KW-0732">Signal</keyword>
<dbReference type="InterPro" id="IPR013766">
    <property type="entry name" value="Thioredoxin_domain"/>
</dbReference>
<feature type="chain" id="PRO_5045065271" evidence="5">
    <location>
        <begin position="20"/>
        <end position="509"/>
    </location>
</feature>
<dbReference type="InterPro" id="IPR050553">
    <property type="entry name" value="Thioredoxin_ResA/DsbE_sf"/>
</dbReference>
<keyword evidence="3" id="KW-1015">Disulfide bond</keyword>
<evidence type="ECO:0000313" key="8">
    <source>
        <dbReference type="Proteomes" id="UP001597525"/>
    </source>
</evidence>
<comment type="caution">
    <text evidence="7">The sequence shown here is derived from an EMBL/GenBank/DDBJ whole genome shotgun (WGS) entry which is preliminary data.</text>
</comment>
<keyword evidence="2" id="KW-0201">Cytochrome c-type biogenesis</keyword>
<organism evidence="7 8">
    <name type="scientific">Sphingobacterium bambusae</name>
    <dbReference type="NCBI Taxonomy" id="662858"/>
    <lineage>
        <taxon>Bacteria</taxon>
        <taxon>Pseudomonadati</taxon>
        <taxon>Bacteroidota</taxon>
        <taxon>Sphingobacteriia</taxon>
        <taxon>Sphingobacteriales</taxon>
        <taxon>Sphingobacteriaceae</taxon>
        <taxon>Sphingobacterium</taxon>
    </lineage>
</organism>
<keyword evidence="8" id="KW-1185">Reference proteome</keyword>
<dbReference type="Gene3D" id="3.40.30.10">
    <property type="entry name" value="Glutaredoxin"/>
    <property type="match status" value="1"/>
</dbReference>
<evidence type="ECO:0000256" key="4">
    <source>
        <dbReference type="ARBA" id="ARBA00023284"/>
    </source>
</evidence>
<dbReference type="EMBL" id="JBHUPB010000007">
    <property type="protein sequence ID" value="MFD2967783.1"/>
    <property type="molecule type" value="Genomic_DNA"/>
</dbReference>
<feature type="signal peptide" evidence="5">
    <location>
        <begin position="1"/>
        <end position="19"/>
    </location>
</feature>
<feature type="domain" description="Thioredoxin" evidence="6">
    <location>
        <begin position="359"/>
        <end position="509"/>
    </location>
</feature>
<dbReference type="Pfam" id="PF13905">
    <property type="entry name" value="Thioredoxin_8"/>
    <property type="match status" value="1"/>
</dbReference>
<gene>
    <name evidence="7" type="ORF">ACFS7Y_10310</name>
</gene>
<dbReference type="PANTHER" id="PTHR42852:SF6">
    <property type="entry name" value="THIOL:DISULFIDE INTERCHANGE PROTEIN DSBE"/>
    <property type="match status" value="1"/>
</dbReference>
<comment type="subcellular location">
    <subcellularLocation>
        <location evidence="1">Cell envelope</location>
    </subcellularLocation>
</comment>
<evidence type="ECO:0000313" key="7">
    <source>
        <dbReference type="EMBL" id="MFD2967783.1"/>
    </source>
</evidence>
<sequence>MKKLTAYLICALLPMLLLAQQNSDTAAITDPEFAQHYASRPQPTIRGKIIHASAEEMANIRIKYSLVHIGQPIQSSYEIRPDANGSFQIVLNERLPNRQIWFTLGDYARLCLMANEELTLTFDLEKLKKNFVYWIGDGVDFGGKDADKNRLINQYIVFQREQTPDIPTQIEALDINRPTYLSGLDSLFKLQNEQMERFFARYGNQHRELITGESTLAYYAKKIAYFLRHDQPLIDTPAILAPVYAISNDTYSYLRVLSLYLKKVGFSATKQTSNLETLARYYDETLPAAYADLLKLYMGHPDLKHLTQHYEAISPSLHFDWSRDYLSEQLTSLRKKIAQIDSISHSATVEKPLSSSLGSLSIKTQTGISLYRSPQQTGESLLKDLRSAYANKLVLIDIWATWCVPCIQAMPYAKKLQEEAKASNLPVEFVYLCTSGGSDEEQWKNKVLEIQQPGTHLFVDSKAISELMTMFNMGGFPSYLLLKPDGSYDEKTVNSLSNLQLDTLKDLLQ</sequence>
<keyword evidence="4" id="KW-0676">Redox-active center</keyword>
<dbReference type="Proteomes" id="UP001597525">
    <property type="component" value="Unassembled WGS sequence"/>
</dbReference>
<evidence type="ECO:0000256" key="2">
    <source>
        <dbReference type="ARBA" id="ARBA00022748"/>
    </source>
</evidence>
<dbReference type="SUPFAM" id="SSF52833">
    <property type="entry name" value="Thioredoxin-like"/>
    <property type="match status" value="1"/>
</dbReference>
<dbReference type="PROSITE" id="PS51352">
    <property type="entry name" value="THIOREDOXIN_2"/>
    <property type="match status" value="1"/>
</dbReference>